<dbReference type="Gene3D" id="3.90.79.10">
    <property type="entry name" value="Nucleoside Triphosphate Pyrophosphohydrolase"/>
    <property type="match status" value="1"/>
</dbReference>
<name>A0A1F5X448_9BACT</name>
<evidence type="ECO:0000313" key="1">
    <source>
        <dbReference type="EMBL" id="OGF82646.1"/>
    </source>
</evidence>
<dbReference type="InterPro" id="IPR015797">
    <property type="entry name" value="NUDIX_hydrolase-like_dom_sf"/>
</dbReference>
<organism evidence="1 2">
    <name type="scientific">Candidatus Giovannonibacteria bacterium RIFCSPLOWO2_01_FULL_46_13</name>
    <dbReference type="NCBI Taxonomy" id="1798352"/>
    <lineage>
        <taxon>Bacteria</taxon>
        <taxon>Candidatus Giovannoniibacteriota</taxon>
    </lineage>
</organism>
<gene>
    <name evidence="1" type="ORF">A3B18_03425</name>
</gene>
<proteinExistence type="predicted"/>
<dbReference type="AlphaFoldDB" id="A0A1F5X448"/>
<sequence length="240" mass="27610">MAQKREVDPGLLKDWRFYPENMGTHYLLVSGINPHTGRENQFTTRGKGREKGATRIPFKFRFPKATAAARKIGRSMRDKYGMFELLKRLREEDYFRELSDFEVPLMVMPRAAEKTCGWEINAPGGTADPGESMEQIGDREFEEEGKGLKAIKLWRPFPPAMPASGAYDEIQEVTFALVYGEPSTLPEGAREWMGFNLGEIIDEMWKYNINPSAERPPFDAKLAWTFPYLIEKMKNELDLK</sequence>
<dbReference type="Proteomes" id="UP000178684">
    <property type="component" value="Unassembled WGS sequence"/>
</dbReference>
<dbReference type="EMBL" id="MFIE01000015">
    <property type="protein sequence ID" value="OGF82646.1"/>
    <property type="molecule type" value="Genomic_DNA"/>
</dbReference>
<dbReference type="SUPFAM" id="SSF55811">
    <property type="entry name" value="Nudix"/>
    <property type="match status" value="1"/>
</dbReference>
<comment type="caution">
    <text evidence="1">The sequence shown here is derived from an EMBL/GenBank/DDBJ whole genome shotgun (WGS) entry which is preliminary data.</text>
</comment>
<evidence type="ECO:0008006" key="3">
    <source>
        <dbReference type="Google" id="ProtNLM"/>
    </source>
</evidence>
<accession>A0A1F5X448</accession>
<protein>
    <recommendedName>
        <fullName evidence="3">Nudix hydrolase domain-containing protein</fullName>
    </recommendedName>
</protein>
<evidence type="ECO:0000313" key="2">
    <source>
        <dbReference type="Proteomes" id="UP000178684"/>
    </source>
</evidence>
<reference evidence="1 2" key="1">
    <citation type="journal article" date="2016" name="Nat. Commun.">
        <title>Thousands of microbial genomes shed light on interconnected biogeochemical processes in an aquifer system.</title>
        <authorList>
            <person name="Anantharaman K."/>
            <person name="Brown C.T."/>
            <person name="Hug L.A."/>
            <person name="Sharon I."/>
            <person name="Castelle C.J."/>
            <person name="Probst A.J."/>
            <person name="Thomas B.C."/>
            <person name="Singh A."/>
            <person name="Wilkins M.J."/>
            <person name="Karaoz U."/>
            <person name="Brodie E.L."/>
            <person name="Williams K.H."/>
            <person name="Hubbard S.S."/>
            <person name="Banfield J.F."/>
        </authorList>
    </citation>
    <scope>NUCLEOTIDE SEQUENCE [LARGE SCALE GENOMIC DNA]</scope>
</reference>